<protein>
    <recommendedName>
        <fullName evidence="9">Odorant receptor</fullName>
    </recommendedName>
</protein>
<dbReference type="OMA" id="MENDYHF"/>
<dbReference type="GO" id="GO:0005886">
    <property type="term" value="C:plasma membrane"/>
    <property type="evidence" value="ECO:0007669"/>
    <property type="project" value="UniProtKB-SubCell"/>
</dbReference>
<dbReference type="GO" id="GO:0007165">
    <property type="term" value="P:signal transduction"/>
    <property type="evidence" value="ECO:0007669"/>
    <property type="project" value="UniProtKB-KW"/>
</dbReference>
<dbReference type="PANTHER" id="PTHR21137:SF42">
    <property type="entry name" value="ODORANT RECEPTOR 83A"/>
    <property type="match status" value="1"/>
</dbReference>
<feature type="transmembrane region" description="Helical" evidence="9">
    <location>
        <begin position="151"/>
        <end position="174"/>
    </location>
</feature>
<keyword evidence="4 9" id="KW-0552">Olfaction</keyword>
<dbReference type="GO" id="GO:0004984">
    <property type="term" value="F:olfactory receptor activity"/>
    <property type="evidence" value="ECO:0007669"/>
    <property type="project" value="InterPro"/>
</dbReference>
<name>T1H8M5_RHOPR</name>
<comment type="subcellular location">
    <subcellularLocation>
        <location evidence="9">Cell membrane</location>
        <topology evidence="9">Multi-pass membrane protein</topology>
    </subcellularLocation>
    <subcellularLocation>
        <location evidence="1">Membrane</location>
        <topology evidence="1">Multi-pass membrane protein</topology>
    </subcellularLocation>
</comment>
<keyword evidence="2 9" id="KW-0716">Sensory transduction</keyword>
<dbReference type="EnsemblMetazoa" id="RPRC000371-RA">
    <property type="protein sequence ID" value="RPRC000371-PA"/>
    <property type="gene ID" value="RPRC000371"/>
</dbReference>
<dbReference type="VEuPathDB" id="VectorBase:RPRC000371"/>
<evidence type="ECO:0000313" key="11">
    <source>
        <dbReference type="Proteomes" id="UP000015103"/>
    </source>
</evidence>
<reference evidence="10" key="1">
    <citation type="submission" date="2015-05" db="UniProtKB">
        <authorList>
            <consortium name="EnsemblMetazoa"/>
        </authorList>
    </citation>
    <scope>IDENTIFICATION</scope>
</reference>
<feature type="transmembrane region" description="Helical" evidence="9">
    <location>
        <begin position="54"/>
        <end position="76"/>
    </location>
</feature>
<evidence type="ECO:0000256" key="2">
    <source>
        <dbReference type="ARBA" id="ARBA00022606"/>
    </source>
</evidence>
<feature type="transmembrane region" description="Helical" evidence="9">
    <location>
        <begin position="344"/>
        <end position="363"/>
    </location>
</feature>
<keyword evidence="5 9" id="KW-1133">Transmembrane helix</keyword>
<keyword evidence="8 9" id="KW-0807">Transducer</keyword>
<evidence type="ECO:0000256" key="6">
    <source>
        <dbReference type="ARBA" id="ARBA00023136"/>
    </source>
</evidence>
<keyword evidence="7 9" id="KW-0675">Receptor</keyword>
<dbReference type="FunCoup" id="T1H8M5">
    <property type="interactions" value="114"/>
</dbReference>
<proteinExistence type="inferred from homology"/>
<evidence type="ECO:0000256" key="9">
    <source>
        <dbReference type="RuleBase" id="RU351113"/>
    </source>
</evidence>
<dbReference type="Pfam" id="PF02949">
    <property type="entry name" value="7tm_6"/>
    <property type="match status" value="1"/>
</dbReference>
<feature type="transmembrane region" description="Helical" evidence="9">
    <location>
        <begin position="82"/>
        <end position="103"/>
    </location>
</feature>
<evidence type="ECO:0000256" key="1">
    <source>
        <dbReference type="ARBA" id="ARBA00004141"/>
    </source>
</evidence>
<evidence type="ECO:0000256" key="8">
    <source>
        <dbReference type="ARBA" id="ARBA00023224"/>
    </source>
</evidence>
<dbReference type="STRING" id="13249.T1H8M5"/>
<accession>T1H8M5</accession>
<dbReference type="InParanoid" id="T1H8M5"/>
<dbReference type="HOGENOM" id="CLU_047177_1_0_1"/>
<evidence type="ECO:0000256" key="3">
    <source>
        <dbReference type="ARBA" id="ARBA00022692"/>
    </source>
</evidence>
<comment type="caution">
    <text evidence="9">Lacks conserved residue(s) required for the propagation of feature annotation.</text>
</comment>
<dbReference type="PANTHER" id="PTHR21137">
    <property type="entry name" value="ODORANT RECEPTOR"/>
    <property type="match status" value="1"/>
</dbReference>
<keyword evidence="6 9" id="KW-0472">Membrane</keyword>
<keyword evidence="11" id="KW-1185">Reference proteome</keyword>
<dbReference type="AlphaFoldDB" id="T1H8M5"/>
<dbReference type="GeneID" id="141461053"/>
<evidence type="ECO:0000256" key="7">
    <source>
        <dbReference type="ARBA" id="ARBA00023170"/>
    </source>
</evidence>
<evidence type="ECO:0000313" key="10">
    <source>
        <dbReference type="EnsemblMetazoa" id="RPRC000371-PA"/>
    </source>
</evidence>
<dbReference type="RefSeq" id="XP_073997819.1">
    <property type="nucleotide sequence ID" value="XM_074141718.1"/>
</dbReference>
<dbReference type="InterPro" id="IPR004117">
    <property type="entry name" value="7tm6_olfct_rcpt"/>
</dbReference>
<keyword evidence="3 9" id="KW-0812">Transmembrane</keyword>
<dbReference type="Proteomes" id="UP000015103">
    <property type="component" value="Unassembled WGS sequence"/>
</dbReference>
<organism evidence="10 11">
    <name type="scientific">Rhodnius prolixus</name>
    <name type="common">Triatomid bug</name>
    <dbReference type="NCBI Taxonomy" id="13249"/>
    <lineage>
        <taxon>Eukaryota</taxon>
        <taxon>Metazoa</taxon>
        <taxon>Ecdysozoa</taxon>
        <taxon>Arthropoda</taxon>
        <taxon>Hexapoda</taxon>
        <taxon>Insecta</taxon>
        <taxon>Pterygota</taxon>
        <taxon>Neoptera</taxon>
        <taxon>Paraneoptera</taxon>
        <taxon>Hemiptera</taxon>
        <taxon>Heteroptera</taxon>
        <taxon>Panheteroptera</taxon>
        <taxon>Cimicomorpha</taxon>
        <taxon>Reduviidae</taxon>
        <taxon>Triatominae</taxon>
        <taxon>Rhodnius</taxon>
    </lineage>
</organism>
<evidence type="ECO:0000256" key="4">
    <source>
        <dbReference type="ARBA" id="ARBA00022725"/>
    </source>
</evidence>
<dbReference type="EMBL" id="ACPB03009853">
    <property type="status" value="NOT_ANNOTATED_CDS"/>
    <property type="molecule type" value="Genomic_DNA"/>
</dbReference>
<feature type="transmembrane region" description="Helical" evidence="9">
    <location>
        <begin position="312"/>
        <end position="332"/>
    </location>
</feature>
<comment type="similarity">
    <text evidence="9">Belongs to the insect chemoreceptor superfamily. Heteromeric odorant receptor channel (TC 1.A.69) family.</text>
</comment>
<dbReference type="GO" id="GO:0005549">
    <property type="term" value="F:odorant binding"/>
    <property type="evidence" value="ECO:0007669"/>
    <property type="project" value="InterPro"/>
</dbReference>
<sequence>MSNNIVKKVISLKKKEAESKKRNENEQAVISVNNAFKASYGYLLTWGGLFRGSMLYSTFYVLWTGMHIGFLVYTVCISKNDLGILFEAAHFVVLLTNACLGVVNHRYHKDKIEFILKCIGDNFFDYGHTIDDELSEEIEQIRKYRKEIKNFLATGFIIAILFVGSFLTVARPLYDIMVGTYFESDRSDGIVRTLPVAFWLPIQSEGIWVNIVAAFDEYYIIIGTAGIVLGVDISYLCFSHELCTELEILGLTLKKFDQRASFLYKFRYGTKLPKNMENDYHFNKCVEECLKESVKHHHLLLNYFNCHYTLNYIMLLALLLAATFMLCLSGFIFTSDGVLLSSKLTFLLFLASELCHTFIFCWYGEQIYQMNNNLGDELYRSKWTHYSKTVKNYILIMQARCNKPLRMSAGGFMEISLDTYSNVVSSAYSYFSLLRAIRE</sequence>
<evidence type="ECO:0000256" key="5">
    <source>
        <dbReference type="ARBA" id="ARBA00022989"/>
    </source>
</evidence>
<feature type="transmembrane region" description="Helical" evidence="9">
    <location>
        <begin position="218"/>
        <end position="238"/>
    </location>
</feature>
<dbReference type="eggNOG" id="ENOG502S54D">
    <property type="taxonomic scope" value="Eukaryota"/>
</dbReference>